<dbReference type="PANTHER" id="PTHR14237:SF19">
    <property type="entry name" value="MITOCHONDRIAL AMIDOXIME REDUCING COMPONENT 1"/>
    <property type="match status" value="1"/>
</dbReference>
<dbReference type="PROSITE" id="PS51340">
    <property type="entry name" value="MOSC"/>
    <property type="match status" value="1"/>
</dbReference>
<dbReference type="OrthoDB" id="581532at2"/>
<feature type="domain" description="MOSC" evidence="1">
    <location>
        <begin position="120"/>
        <end position="261"/>
    </location>
</feature>
<organism evidence="2 3">
    <name type="scientific">Deinococcus aerius</name>
    <dbReference type="NCBI Taxonomy" id="200253"/>
    <lineage>
        <taxon>Bacteria</taxon>
        <taxon>Thermotogati</taxon>
        <taxon>Deinococcota</taxon>
        <taxon>Deinococci</taxon>
        <taxon>Deinococcales</taxon>
        <taxon>Deinococcaceae</taxon>
        <taxon>Deinococcus</taxon>
    </lineage>
</organism>
<dbReference type="AlphaFoldDB" id="A0A2I9E2P5"/>
<reference evidence="3" key="1">
    <citation type="submission" date="2018-01" db="EMBL/GenBank/DDBJ databases">
        <title>Draft Genome Sequence of the Radioresistant Bacterium Deinococcus aerius TR0125, Isolated from the Higher Atmosphere above Japan.</title>
        <authorList>
            <person name="Satoh K."/>
            <person name="Arai H."/>
            <person name="Sanzen T."/>
            <person name="Kawaguchi Y."/>
            <person name="Hayashi H."/>
            <person name="Yokobori S."/>
            <person name="Yamagishi A."/>
            <person name="Oono Y."/>
            <person name="Narumi I."/>
        </authorList>
    </citation>
    <scope>NUCLEOTIDE SEQUENCE [LARGE SCALE GENOMIC DNA]</scope>
    <source>
        <strain evidence="3">TR0125</strain>
    </source>
</reference>
<accession>A0A2I9E2P5</accession>
<dbReference type="PANTHER" id="PTHR14237">
    <property type="entry name" value="MOLYBDOPTERIN COFACTOR SULFURASE MOSC"/>
    <property type="match status" value="1"/>
</dbReference>
<dbReference type="SUPFAM" id="SSF141673">
    <property type="entry name" value="MOSC N-terminal domain-like"/>
    <property type="match status" value="1"/>
</dbReference>
<evidence type="ECO:0000313" key="2">
    <source>
        <dbReference type="EMBL" id="GBF08085.1"/>
    </source>
</evidence>
<dbReference type="GO" id="GO:0030170">
    <property type="term" value="F:pyridoxal phosphate binding"/>
    <property type="evidence" value="ECO:0007669"/>
    <property type="project" value="InterPro"/>
</dbReference>
<name>A0A2I9E2P5_9DEIO</name>
<dbReference type="SUPFAM" id="SSF50800">
    <property type="entry name" value="PK beta-barrel domain-like"/>
    <property type="match status" value="1"/>
</dbReference>
<dbReference type="GO" id="GO:0003824">
    <property type="term" value="F:catalytic activity"/>
    <property type="evidence" value="ECO:0007669"/>
    <property type="project" value="InterPro"/>
</dbReference>
<dbReference type="EMBL" id="BFAG01000022">
    <property type="protein sequence ID" value="GBF08085.1"/>
    <property type="molecule type" value="Genomic_DNA"/>
</dbReference>
<dbReference type="Pfam" id="PF03473">
    <property type="entry name" value="MOSC"/>
    <property type="match status" value="1"/>
</dbReference>
<dbReference type="Pfam" id="PF03476">
    <property type="entry name" value="MOSC_N"/>
    <property type="match status" value="1"/>
</dbReference>
<dbReference type="Proteomes" id="UP000236569">
    <property type="component" value="Unassembled WGS sequence"/>
</dbReference>
<dbReference type="InterPro" id="IPR005303">
    <property type="entry name" value="MOCOS_middle"/>
</dbReference>
<proteinExistence type="predicted"/>
<evidence type="ECO:0000313" key="3">
    <source>
        <dbReference type="Proteomes" id="UP000236569"/>
    </source>
</evidence>
<dbReference type="GO" id="GO:0030151">
    <property type="term" value="F:molybdenum ion binding"/>
    <property type="evidence" value="ECO:0007669"/>
    <property type="project" value="InterPro"/>
</dbReference>
<dbReference type="InterPro" id="IPR011037">
    <property type="entry name" value="Pyrv_Knase-like_insert_dom_sf"/>
</dbReference>
<dbReference type="InterPro" id="IPR005302">
    <property type="entry name" value="MoCF_Sase_C"/>
</dbReference>
<evidence type="ECO:0000259" key="1">
    <source>
        <dbReference type="PROSITE" id="PS51340"/>
    </source>
</evidence>
<comment type="caution">
    <text evidence="2">The sequence shown here is derived from an EMBL/GenBank/DDBJ whole genome shotgun (WGS) entry which is preliminary data.</text>
</comment>
<sequence length="264" mass="28772">MSTPLTLSGLYTYPIKSARGVALDRARVELFGLALDRRWMVVDGGGRQVTGRDFPRMDRVGVELEPGGLRVAAPGMPPLGVPREPGGPPRLVHLFRQPVQALEVGGEANAWWSAYLGLPAALVYFPDGAERRMNPRFGTARISFVDGNPLHLVSEASVADLNTRLREPVTPERFRPNLVVRGGAAYEEDGWGRIRVGDLEFDVVEPCARCSVLNITEGRMGGEPLRTLAGYRRRGRLIEFGQNLVHAAQGEVALGDAVTVLRGL</sequence>
<dbReference type="RefSeq" id="WP_103131364.1">
    <property type="nucleotide sequence ID" value="NZ_BFAG01000022.1"/>
</dbReference>
<protein>
    <submittedName>
        <fullName evidence="2">MOSC N-terminal beta barrel domain family</fullName>
    </submittedName>
</protein>
<gene>
    <name evidence="2" type="ORF">DAERI_220028</name>
</gene>
<keyword evidence="3" id="KW-1185">Reference proteome</keyword>